<reference evidence="2 3" key="1">
    <citation type="submission" date="2024-07" db="EMBL/GenBank/DDBJ databases">
        <title>Enhanced genomic and transcriptomic resources for Trichinella pseudospiralis and T. spiralis underpin the discovery of pronounced molecular differences between stages and species.</title>
        <authorList>
            <person name="Pasi K.K."/>
            <person name="La Rosa G."/>
            <person name="Gomez-Morales M.A."/>
            <person name="Tosini F."/>
            <person name="Sumanam S."/>
            <person name="Young N.D."/>
            <person name="Chang B.C."/>
            <person name="Robin G.B."/>
        </authorList>
    </citation>
    <scope>NUCLEOTIDE SEQUENCE [LARGE SCALE GENOMIC DNA]</scope>
    <source>
        <strain evidence="2">ISS534</strain>
    </source>
</reference>
<gene>
    <name evidence="2" type="ORF">TSPI_00855</name>
</gene>
<keyword evidence="3" id="KW-1185">Reference proteome</keyword>
<keyword evidence="1" id="KW-1133">Transmembrane helix</keyword>
<comment type="caution">
    <text evidence="2">The sequence shown here is derived from an EMBL/GenBank/DDBJ whole genome shotgun (WGS) entry which is preliminary data.</text>
</comment>
<feature type="transmembrane region" description="Helical" evidence="1">
    <location>
        <begin position="12"/>
        <end position="31"/>
    </location>
</feature>
<keyword evidence="1" id="KW-0812">Transmembrane</keyword>
<evidence type="ECO:0000256" key="1">
    <source>
        <dbReference type="SAM" id="Phobius"/>
    </source>
</evidence>
<dbReference type="Proteomes" id="UP001558632">
    <property type="component" value="Unassembled WGS sequence"/>
</dbReference>
<feature type="transmembrane region" description="Helical" evidence="1">
    <location>
        <begin position="38"/>
        <end position="57"/>
    </location>
</feature>
<proteinExistence type="predicted"/>
<name>A0ABR3KCA5_TRISP</name>
<dbReference type="EMBL" id="JBEUSY010000399">
    <property type="protein sequence ID" value="KAL1234939.1"/>
    <property type="molecule type" value="Genomic_DNA"/>
</dbReference>
<protein>
    <submittedName>
        <fullName evidence="2">Zinc finger protein</fullName>
    </submittedName>
</protein>
<organism evidence="2 3">
    <name type="scientific">Trichinella spiralis</name>
    <name type="common">Trichina worm</name>
    <dbReference type="NCBI Taxonomy" id="6334"/>
    <lineage>
        <taxon>Eukaryota</taxon>
        <taxon>Metazoa</taxon>
        <taxon>Ecdysozoa</taxon>
        <taxon>Nematoda</taxon>
        <taxon>Enoplea</taxon>
        <taxon>Dorylaimia</taxon>
        <taxon>Trichinellida</taxon>
        <taxon>Trichinellidae</taxon>
        <taxon>Trichinella</taxon>
    </lineage>
</organism>
<sequence>MECVIEFDLHGITFALFIIVKYAVKLSYIKIRMNADQLFVLGIALLVFWLLAMLIIARNQILGCLIERCCPGKYQQTENNTVRLVTIHRNTIDAKNDSPR</sequence>
<evidence type="ECO:0000313" key="2">
    <source>
        <dbReference type="EMBL" id="KAL1234939.1"/>
    </source>
</evidence>
<accession>A0ABR3KCA5</accession>
<keyword evidence="1" id="KW-0472">Membrane</keyword>
<evidence type="ECO:0000313" key="3">
    <source>
        <dbReference type="Proteomes" id="UP001558632"/>
    </source>
</evidence>